<evidence type="ECO:0000256" key="1">
    <source>
        <dbReference type="SAM" id="SignalP"/>
    </source>
</evidence>
<accession>A0A371BCK6</accession>
<evidence type="ECO:0000259" key="2">
    <source>
        <dbReference type="Pfam" id="PF13488"/>
    </source>
</evidence>
<dbReference type="Proteomes" id="UP000263993">
    <property type="component" value="Unassembled WGS sequence"/>
</dbReference>
<organism evidence="3 4">
    <name type="scientific">Undibacter mobilis</name>
    <dbReference type="NCBI Taxonomy" id="2292256"/>
    <lineage>
        <taxon>Bacteria</taxon>
        <taxon>Pseudomonadati</taxon>
        <taxon>Pseudomonadota</taxon>
        <taxon>Alphaproteobacteria</taxon>
        <taxon>Hyphomicrobiales</taxon>
        <taxon>Nitrobacteraceae</taxon>
        <taxon>Undibacter</taxon>
    </lineage>
</organism>
<proteinExistence type="predicted"/>
<feature type="domain" description="Glycine zipper" evidence="2">
    <location>
        <begin position="28"/>
        <end position="72"/>
    </location>
</feature>
<keyword evidence="1" id="KW-0732">Signal</keyword>
<name>A0A371BCK6_9BRAD</name>
<dbReference type="Pfam" id="PF13488">
    <property type="entry name" value="Gly-zipper_Omp"/>
    <property type="match status" value="1"/>
</dbReference>
<evidence type="ECO:0000313" key="3">
    <source>
        <dbReference type="EMBL" id="RDV05091.1"/>
    </source>
</evidence>
<reference evidence="4" key="1">
    <citation type="submission" date="2018-08" db="EMBL/GenBank/DDBJ databases">
        <authorList>
            <person name="Kim S.-J."/>
            <person name="Jung G.-Y."/>
        </authorList>
    </citation>
    <scope>NUCLEOTIDE SEQUENCE [LARGE SCALE GENOMIC DNA]</scope>
    <source>
        <strain evidence="4">GY_H</strain>
    </source>
</reference>
<gene>
    <name evidence="3" type="ORF">DXH78_11270</name>
</gene>
<feature type="signal peptide" evidence="1">
    <location>
        <begin position="1"/>
        <end position="23"/>
    </location>
</feature>
<evidence type="ECO:0000313" key="4">
    <source>
        <dbReference type="Proteomes" id="UP000263993"/>
    </source>
</evidence>
<protein>
    <recommendedName>
        <fullName evidence="2">Glycine zipper domain-containing protein</fullName>
    </recommendedName>
</protein>
<dbReference type="AlphaFoldDB" id="A0A371BCK6"/>
<dbReference type="RefSeq" id="WP_115517116.1">
    <property type="nucleotide sequence ID" value="NZ_QRGO01000001.1"/>
</dbReference>
<feature type="chain" id="PRO_5016563259" description="Glycine zipper domain-containing protein" evidence="1">
    <location>
        <begin position="24"/>
        <end position="95"/>
    </location>
</feature>
<dbReference type="InterPro" id="IPR039567">
    <property type="entry name" value="Gly-zipper"/>
</dbReference>
<sequence length="95" mass="9612">MRKAILCAATLAALATMPVGAGAQNAVGGAIVGAGAGAVIGGAVTGRAEGAAVGAIIGGTTGAAVGANADERRYRHRDRRVCWHDDWGRRHCRYR</sequence>
<keyword evidence="4" id="KW-1185">Reference proteome</keyword>
<comment type="caution">
    <text evidence="3">The sequence shown here is derived from an EMBL/GenBank/DDBJ whole genome shotgun (WGS) entry which is preliminary data.</text>
</comment>
<dbReference type="EMBL" id="QRGO01000001">
    <property type="protein sequence ID" value="RDV05091.1"/>
    <property type="molecule type" value="Genomic_DNA"/>
</dbReference>